<feature type="region of interest" description="Disordered" evidence="1">
    <location>
        <begin position="185"/>
        <end position="207"/>
    </location>
</feature>
<evidence type="ECO:0000256" key="1">
    <source>
        <dbReference type="SAM" id="MobiDB-lite"/>
    </source>
</evidence>
<dbReference type="PATRIC" id="fig|1035195.3.peg.2323"/>
<reference evidence="2 3" key="1">
    <citation type="submission" date="2012-05" db="EMBL/GenBank/DDBJ databases">
        <authorList>
            <person name="Weinstock G."/>
            <person name="Sodergren E."/>
            <person name="Lobos E.A."/>
            <person name="Fulton L."/>
            <person name="Fulton R."/>
            <person name="Courtney L."/>
            <person name="Fronick C."/>
            <person name="O'Laughlin M."/>
            <person name="Godfrey J."/>
            <person name="Wilson R.M."/>
            <person name="Miner T."/>
            <person name="Farmer C."/>
            <person name="Delehaunty K."/>
            <person name="Cordes M."/>
            <person name="Minx P."/>
            <person name="Tomlinson C."/>
            <person name="Chen J."/>
            <person name="Wollam A."/>
            <person name="Pepin K.H."/>
            <person name="Bhonagiri V."/>
            <person name="Zhang X."/>
            <person name="Suruliraj S."/>
            <person name="Warren W."/>
            <person name="Mitreva M."/>
            <person name="Mardis E.R."/>
            <person name="Wilson R.K."/>
        </authorList>
    </citation>
    <scope>NUCLEOTIDE SEQUENCE [LARGE SCALE GENOMIC DNA]</scope>
    <source>
        <strain evidence="2 3">F0235</strain>
    </source>
</reference>
<dbReference type="eggNOG" id="COG2847">
    <property type="taxonomic scope" value="Bacteria"/>
</dbReference>
<organism evidence="2 3">
    <name type="scientific">Corynebacterium durum F0235</name>
    <dbReference type="NCBI Taxonomy" id="1035195"/>
    <lineage>
        <taxon>Bacteria</taxon>
        <taxon>Bacillati</taxon>
        <taxon>Actinomycetota</taxon>
        <taxon>Actinomycetes</taxon>
        <taxon>Mycobacteriales</taxon>
        <taxon>Corynebacteriaceae</taxon>
        <taxon>Corynebacterium</taxon>
    </lineage>
</organism>
<evidence type="ECO:0000313" key="2">
    <source>
        <dbReference type="EMBL" id="EKX87820.1"/>
    </source>
</evidence>
<keyword evidence="3" id="KW-1185">Reference proteome</keyword>
<accession>L1M9W8</accession>
<sequence>MTTDFTHQPQTEDIKVMTLKSAARRGVALGLAGCAALALSACGAGQISQTANQVAAVDGASAHSDDNTIAVRDVTVVVNDDSTASLKFTAVNQDTSESTHTLESVTVGGEQVTLSEKPKLERECTVVADSKKYIDNLTKPETGCITHISTSLENNGLALGGTKDVVFNFDNGEVTVSATIAGNLHKSGQVERTTGSESGDAHSGHSH</sequence>
<proteinExistence type="predicted"/>
<gene>
    <name evidence="2" type="ORF">HMPREF9997_02597</name>
</gene>
<dbReference type="AlphaFoldDB" id="L1M9W8"/>
<dbReference type="EMBL" id="AMEM01000041">
    <property type="protein sequence ID" value="EKX87820.1"/>
    <property type="molecule type" value="Genomic_DNA"/>
</dbReference>
<dbReference type="STRING" id="1035195.HMPREF9997_02597"/>
<dbReference type="HOGENOM" id="CLU_089306_1_1_11"/>
<protein>
    <submittedName>
        <fullName evidence="2">Uncharacterized protein</fullName>
    </submittedName>
</protein>
<name>L1M9W8_9CORY</name>
<comment type="caution">
    <text evidence="2">The sequence shown here is derived from an EMBL/GenBank/DDBJ whole genome shotgun (WGS) entry which is preliminary data.</text>
</comment>
<evidence type="ECO:0000313" key="3">
    <source>
        <dbReference type="Proteomes" id="UP000010445"/>
    </source>
</evidence>
<dbReference type="Proteomes" id="UP000010445">
    <property type="component" value="Unassembled WGS sequence"/>
</dbReference>